<dbReference type="EMBL" id="CAJVCH010571432">
    <property type="protein sequence ID" value="CAG7837507.1"/>
    <property type="molecule type" value="Genomic_DNA"/>
</dbReference>
<evidence type="ECO:0000313" key="2">
    <source>
        <dbReference type="Proteomes" id="UP000708208"/>
    </source>
</evidence>
<proteinExistence type="predicted"/>
<protein>
    <submittedName>
        <fullName evidence="1">Uncharacterized protein</fullName>
    </submittedName>
</protein>
<feature type="non-terminal residue" evidence="1">
    <location>
        <position position="1"/>
    </location>
</feature>
<accession>A0A8J2Q204</accession>
<gene>
    <name evidence="1" type="ORF">AFUS01_LOCUS46613</name>
</gene>
<dbReference type="Proteomes" id="UP000708208">
    <property type="component" value="Unassembled WGS sequence"/>
</dbReference>
<name>A0A8J2Q204_9HEXA</name>
<evidence type="ECO:0000313" key="1">
    <source>
        <dbReference type="EMBL" id="CAG7837507.1"/>
    </source>
</evidence>
<keyword evidence="2" id="KW-1185">Reference proteome</keyword>
<reference evidence="1" key="1">
    <citation type="submission" date="2021-06" db="EMBL/GenBank/DDBJ databases">
        <authorList>
            <person name="Hodson N. C."/>
            <person name="Mongue J. A."/>
            <person name="Jaron S. K."/>
        </authorList>
    </citation>
    <scope>NUCLEOTIDE SEQUENCE</scope>
</reference>
<organism evidence="1 2">
    <name type="scientific">Allacma fusca</name>
    <dbReference type="NCBI Taxonomy" id="39272"/>
    <lineage>
        <taxon>Eukaryota</taxon>
        <taxon>Metazoa</taxon>
        <taxon>Ecdysozoa</taxon>
        <taxon>Arthropoda</taxon>
        <taxon>Hexapoda</taxon>
        <taxon>Collembola</taxon>
        <taxon>Symphypleona</taxon>
        <taxon>Sminthuridae</taxon>
        <taxon>Allacma</taxon>
    </lineage>
</organism>
<sequence length="10" mass="1077">SVIFAESLIV</sequence>
<comment type="caution">
    <text evidence="1">The sequence shown here is derived from an EMBL/GenBank/DDBJ whole genome shotgun (WGS) entry which is preliminary data.</text>
</comment>